<evidence type="ECO:0008006" key="3">
    <source>
        <dbReference type="Google" id="ProtNLM"/>
    </source>
</evidence>
<organism evidence="1 2">
    <name type="scientific">Lactuca sativa</name>
    <name type="common">Garden lettuce</name>
    <dbReference type="NCBI Taxonomy" id="4236"/>
    <lineage>
        <taxon>Eukaryota</taxon>
        <taxon>Viridiplantae</taxon>
        <taxon>Streptophyta</taxon>
        <taxon>Embryophyta</taxon>
        <taxon>Tracheophyta</taxon>
        <taxon>Spermatophyta</taxon>
        <taxon>Magnoliopsida</taxon>
        <taxon>eudicotyledons</taxon>
        <taxon>Gunneridae</taxon>
        <taxon>Pentapetalae</taxon>
        <taxon>asterids</taxon>
        <taxon>campanulids</taxon>
        <taxon>Asterales</taxon>
        <taxon>Asteraceae</taxon>
        <taxon>Cichorioideae</taxon>
        <taxon>Cichorieae</taxon>
        <taxon>Lactucinae</taxon>
        <taxon>Lactuca</taxon>
    </lineage>
</organism>
<gene>
    <name evidence="1" type="ORF">LSAT_V11C700382280</name>
</gene>
<protein>
    <recommendedName>
        <fullName evidence="3">Peptidase M20 dimerisation domain-containing protein</fullName>
    </recommendedName>
</protein>
<evidence type="ECO:0000313" key="1">
    <source>
        <dbReference type="EMBL" id="KAJ0198406.1"/>
    </source>
</evidence>
<reference evidence="1 2" key="1">
    <citation type="journal article" date="2017" name="Nat. Commun.">
        <title>Genome assembly with in vitro proximity ligation data and whole-genome triplication in lettuce.</title>
        <authorList>
            <person name="Reyes-Chin-Wo S."/>
            <person name="Wang Z."/>
            <person name="Yang X."/>
            <person name="Kozik A."/>
            <person name="Arikit S."/>
            <person name="Song C."/>
            <person name="Xia L."/>
            <person name="Froenicke L."/>
            <person name="Lavelle D.O."/>
            <person name="Truco M.J."/>
            <person name="Xia R."/>
            <person name="Zhu S."/>
            <person name="Xu C."/>
            <person name="Xu H."/>
            <person name="Xu X."/>
            <person name="Cox K."/>
            <person name="Korf I."/>
            <person name="Meyers B.C."/>
            <person name="Michelmore R.W."/>
        </authorList>
    </citation>
    <scope>NUCLEOTIDE SEQUENCE [LARGE SCALE GENOMIC DNA]</scope>
    <source>
        <strain evidence="2">cv. Salinas</strain>
        <tissue evidence="1">Seedlings</tissue>
    </source>
</reference>
<keyword evidence="2" id="KW-1185">Reference proteome</keyword>
<dbReference type="AlphaFoldDB" id="A0A9R1V2K1"/>
<sequence length="83" mass="9392">MGGMIPWKLHVTGKLFHSGLAHKGDSLLIILKSFIEKQSAQSTRKLSLCCKHLNLLFVLLCVLLQDTEEEDTLKVNINFHFIS</sequence>
<evidence type="ECO:0000313" key="2">
    <source>
        <dbReference type="Proteomes" id="UP000235145"/>
    </source>
</evidence>
<dbReference type="EMBL" id="NBSK02000007">
    <property type="protein sequence ID" value="KAJ0198406.1"/>
    <property type="molecule type" value="Genomic_DNA"/>
</dbReference>
<accession>A0A9R1V2K1</accession>
<dbReference type="Proteomes" id="UP000235145">
    <property type="component" value="Unassembled WGS sequence"/>
</dbReference>
<comment type="caution">
    <text evidence="1">The sequence shown here is derived from an EMBL/GenBank/DDBJ whole genome shotgun (WGS) entry which is preliminary data.</text>
</comment>
<name>A0A9R1V2K1_LACSA</name>
<proteinExistence type="predicted"/>